<keyword evidence="3" id="KW-1185">Reference proteome</keyword>
<feature type="compositionally biased region" description="Basic and acidic residues" evidence="1">
    <location>
        <begin position="955"/>
        <end position="978"/>
    </location>
</feature>
<organism evidence="2 3">
    <name type="scientific">Durusdinium trenchii</name>
    <dbReference type="NCBI Taxonomy" id="1381693"/>
    <lineage>
        <taxon>Eukaryota</taxon>
        <taxon>Sar</taxon>
        <taxon>Alveolata</taxon>
        <taxon>Dinophyceae</taxon>
        <taxon>Suessiales</taxon>
        <taxon>Symbiodiniaceae</taxon>
        <taxon>Durusdinium</taxon>
    </lineage>
</organism>
<feature type="compositionally biased region" description="Low complexity" evidence="1">
    <location>
        <begin position="165"/>
        <end position="184"/>
    </location>
</feature>
<dbReference type="Proteomes" id="UP001642464">
    <property type="component" value="Unassembled WGS sequence"/>
</dbReference>
<reference evidence="2 3" key="1">
    <citation type="submission" date="2024-02" db="EMBL/GenBank/DDBJ databases">
        <authorList>
            <person name="Chen Y."/>
            <person name="Shah S."/>
            <person name="Dougan E. K."/>
            <person name="Thang M."/>
            <person name="Chan C."/>
        </authorList>
    </citation>
    <scope>NUCLEOTIDE SEQUENCE [LARGE SCALE GENOMIC DNA]</scope>
</reference>
<protein>
    <submittedName>
        <fullName evidence="2">Uncharacterized protein</fullName>
    </submittedName>
</protein>
<feature type="region of interest" description="Disordered" evidence="1">
    <location>
        <begin position="110"/>
        <end position="145"/>
    </location>
</feature>
<feature type="compositionally biased region" description="Low complexity" evidence="1">
    <location>
        <begin position="384"/>
        <end position="393"/>
    </location>
</feature>
<feature type="region of interest" description="Disordered" evidence="1">
    <location>
        <begin position="384"/>
        <end position="407"/>
    </location>
</feature>
<evidence type="ECO:0000313" key="2">
    <source>
        <dbReference type="EMBL" id="CAK9020882.1"/>
    </source>
</evidence>
<gene>
    <name evidence="2" type="ORF">SCF082_LOCUS15093</name>
</gene>
<comment type="caution">
    <text evidence="2">The sequence shown here is derived from an EMBL/GenBank/DDBJ whole genome shotgun (WGS) entry which is preliminary data.</text>
</comment>
<proteinExistence type="predicted"/>
<dbReference type="EMBL" id="CAXAMM010009602">
    <property type="protein sequence ID" value="CAK9020882.1"/>
    <property type="molecule type" value="Genomic_DNA"/>
</dbReference>
<feature type="compositionally biased region" description="Polar residues" evidence="1">
    <location>
        <begin position="190"/>
        <end position="206"/>
    </location>
</feature>
<feature type="compositionally biased region" description="Low complexity" evidence="1">
    <location>
        <begin position="117"/>
        <end position="139"/>
    </location>
</feature>
<sequence>MIRFEGNLKIDDEDFDQHYRQHQVDHDDYVKMTKQWRQHKGFCYAWKFTLVEVFAVPLWIPRKQEQGAWVNFQLAHAIAAMDIHEYNAKKYTSARQSTLFSTDTISGGDSHGLGGNTSAATATATSAPSIPPILSSSPPWDQADEEWLNGPEAADILLQLEAQLDGDNGDATTGNDDNGNTDTNRASGHGVTSASSYDHGTNANIENIPSAECGEAAEALDVDADADAPVHGVTSASSYDHGATENIPSAECGEAAEALDVDADADARGKGETANAHQTQDIDKVTLGTPEQYQCQCLAIVTLEQSKLQKSASSSALIDFMKIIDKNLSPPAVKPGVCQTSGQFRIDDLVTVETRPRNQPASACKASGEGAEFGRRTDICGQAAQSSMDSDSATIPTTSAVSGDDYRQTQVSGNLGGTVPMPPLKQRKGRKFVESLDECMMFWEDCIYELDDEELHRKRQFIQFTHKMKVLMEISEGNGVEKVQMEDIESGLATEATAGILTGKDPKTDKATLPVNIYDSDPNLSVEYLFGSLDGAPLVDAILEWFQVEENDVPWYFEAPDGSQRRAIQKVPLSREIQENTVLCYKQRMLVEGLSQRVAGDDSNEYISGIRAKGLSRVPVILASSTAVNVSGNGAGASANAQEAGAANSGSKAMQKKAAFKGYDAREKANYSLTVLSFSQEPCLLGTDDEPAPDDEAEGGCSINEGEMDELVIKYRAPLSFCVNIWMSFAFQAEAMIWTTKMQQLNRILKILNYKEDTIITPLSKFIKDILPLPLMLHAVPMKVLAELSKFAESPCQRDATDVLATIKQYLEEVLPFTWPSFEKWGIKLPETSRALMDSLADLAKCFPTGTASQVESDAKMKYLAALFVMFDNLQPPSLWVESWASLLSAAPDLKGLMAWLKDATGAPEPEPAFMLELNEPFILRRQSDPSQSQPPHMHDEEALFGANKTSPVSEVKEKEVADRRGDDDDEVEAKAAEVEVEAQNAGELEGKDNPPSKRLRLNDSDRRPQWQ</sequence>
<name>A0ABP0K2U8_9DINO</name>
<accession>A0ABP0K2U8</accession>
<feature type="region of interest" description="Disordered" evidence="1">
    <location>
        <begin position="944"/>
        <end position="1012"/>
    </location>
</feature>
<feature type="region of interest" description="Disordered" evidence="1">
    <location>
        <begin position="165"/>
        <end position="206"/>
    </location>
</feature>
<evidence type="ECO:0000256" key="1">
    <source>
        <dbReference type="SAM" id="MobiDB-lite"/>
    </source>
</evidence>
<evidence type="ECO:0000313" key="3">
    <source>
        <dbReference type="Proteomes" id="UP001642464"/>
    </source>
</evidence>
<feature type="compositionally biased region" description="Basic and acidic residues" evidence="1">
    <location>
        <begin position="989"/>
        <end position="1012"/>
    </location>
</feature>